<proteinExistence type="predicted"/>
<dbReference type="Gene3D" id="3.30.460.10">
    <property type="entry name" value="Beta Polymerase, domain 2"/>
    <property type="match status" value="1"/>
</dbReference>
<dbReference type="InterPro" id="IPR043519">
    <property type="entry name" value="NT_sf"/>
</dbReference>
<dbReference type="SUPFAM" id="SSF81301">
    <property type="entry name" value="Nucleotidyltransferase"/>
    <property type="match status" value="1"/>
</dbReference>
<dbReference type="EMBL" id="AUZZ01009212">
    <property type="protein sequence ID" value="EQD34184.1"/>
    <property type="molecule type" value="Genomic_DNA"/>
</dbReference>
<dbReference type="PANTHER" id="PTHR34822:SF1">
    <property type="entry name" value="GRPB FAMILY PROTEIN"/>
    <property type="match status" value="1"/>
</dbReference>
<dbReference type="Pfam" id="PF04229">
    <property type="entry name" value="GrpB"/>
    <property type="match status" value="1"/>
</dbReference>
<dbReference type="AlphaFoldDB" id="T0ZZF8"/>
<sequence>MSEEQIRRATIGEPTRLNGPVRLVEYDPRWPEQFAREAERIRTALGERAIRIEHVGSTSVPGLAAKPIIDILLVVANSADEPSYVPDLEAAGYVLRIREPHWHEHRLFKRPDMELGLHVFSVGSSEIQRMLAFRDRLRDNPVDRELYLRAKRDLAARTWKFRQNYADAKSEVIEEILSRAMPSRTV</sequence>
<organism evidence="1">
    <name type="scientific">mine drainage metagenome</name>
    <dbReference type="NCBI Taxonomy" id="410659"/>
    <lineage>
        <taxon>unclassified sequences</taxon>
        <taxon>metagenomes</taxon>
        <taxon>ecological metagenomes</taxon>
    </lineage>
</organism>
<dbReference type="PANTHER" id="PTHR34822">
    <property type="entry name" value="GRPB DOMAIN PROTEIN (AFU_ORTHOLOGUE AFUA_1G01530)"/>
    <property type="match status" value="1"/>
</dbReference>
<reference evidence="1" key="2">
    <citation type="journal article" date="2014" name="ISME J.">
        <title>Microbial stratification in low pH oxic and suboxic macroscopic growths along an acid mine drainage.</title>
        <authorList>
            <person name="Mendez-Garcia C."/>
            <person name="Mesa V."/>
            <person name="Sprenger R.R."/>
            <person name="Richter M."/>
            <person name="Diez M.S."/>
            <person name="Solano J."/>
            <person name="Bargiela R."/>
            <person name="Golyshina O.V."/>
            <person name="Manteca A."/>
            <person name="Ramos J.L."/>
            <person name="Gallego J.R."/>
            <person name="Llorente I."/>
            <person name="Martins Dos Santos V.A."/>
            <person name="Jensen O.N."/>
            <person name="Pelaez A.I."/>
            <person name="Sanchez J."/>
            <person name="Ferrer M."/>
        </authorList>
    </citation>
    <scope>NUCLEOTIDE SEQUENCE</scope>
</reference>
<evidence type="ECO:0000313" key="1">
    <source>
        <dbReference type="EMBL" id="EQD34184.1"/>
    </source>
</evidence>
<protein>
    <submittedName>
        <fullName evidence="1">Protein belonging to Uncharacterized protein family UPF0157</fullName>
    </submittedName>
</protein>
<accession>T0ZZF8</accession>
<name>T0ZZF8_9ZZZZ</name>
<gene>
    <name evidence="1" type="ORF">B2A_12771</name>
</gene>
<dbReference type="InterPro" id="IPR007344">
    <property type="entry name" value="GrpB/CoaE"/>
</dbReference>
<reference evidence="1" key="1">
    <citation type="submission" date="2013-08" db="EMBL/GenBank/DDBJ databases">
        <authorList>
            <person name="Mendez C."/>
            <person name="Richter M."/>
            <person name="Ferrer M."/>
            <person name="Sanchez J."/>
        </authorList>
    </citation>
    <scope>NUCLEOTIDE SEQUENCE</scope>
</reference>
<comment type="caution">
    <text evidence="1">The sequence shown here is derived from an EMBL/GenBank/DDBJ whole genome shotgun (WGS) entry which is preliminary data.</text>
</comment>